<evidence type="ECO:0000256" key="3">
    <source>
        <dbReference type="ARBA" id="ARBA00023242"/>
    </source>
</evidence>
<dbReference type="EMBL" id="CP151516">
    <property type="protein sequence ID" value="WZN66788.1"/>
    <property type="molecule type" value="Genomic_DNA"/>
</dbReference>
<evidence type="ECO:0000313" key="7">
    <source>
        <dbReference type="Proteomes" id="UP001472866"/>
    </source>
</evidence>
<name>A0AAX4PKH1_9CHLO</name>
<organism evidence="6 7">
    <name type="scientific">Chloropicon roscoffensis</name>
    <dbReference type="NCBI Taxonomy" id="1461544"/>
    <lineage>
        <taxon>Eukaryota</taxon>
        <taxon>Viridiplantae</taxon>
        <taxon>Chlorophyta</taxon>
        <taxon>Chloropicophyceae</taxon>
        <taxon>Chloropicales</taxon>
        <taxon>Chloropicaceae</taxon>
        <taxon>Chloropicon</taxon>
    </lineage>
</organism>
<evidence type="ECO:0000259" key="5">
    <source>
        <dbReference type="PROSITE" id="PS50833"/>
    </source>
</evidence>
<dbReference type="InterPro" id="IPR039770">
    <property type="entry name" value="Rpf2"/>
</dbReference>
<protein>
    <recommendedName>
        <fullName evidence="4">Ribosome production factor 2 homolog</fullName>
    </recommendedName>
    <alternativeName>
        <fullName evidence="4">Ribosome biogenesis protein RPF2 homolog</fullName>
    </alternativeName>
</protein>
<dbReference type="PANTHER" id="PTHR12728:SF0">
    <property type="entry name" value="RIBOSOME PRODUCTION FACTOR 2 HOMOLOG"/>
    <property type="match status" value="1"/>
</dbReference>
<proteinExistence type="inferred from homology"/>
<comment type="subcellular location">
    <subcellularLocation>
        <location evidence="1 4">Nucleus</location>
        <location evidence="1 4">Nucleolus</location>
    </subcellularLocation>
</comment>
<feature type="domain" description="Brix" evidence="5">
    <location>
        <begin position="41"/>
        <end position="256"/>
    </location>
</feature>
<dbReference type="Pfam" id="PF04427">
    <property type="entry name" value="Brix"/>
    <property type="match status" value="1"/>
</dbReference>
<dbReference type="GO" id="GO:0019843">
    <property type="term" value="F:rRNA binding"/>
    <property type="evidence" value="ECO:0007669"/>
    <property type="project" value="UniProtKB-UniRule"/>
</dbReference>
<comment type="similarity">
    <text evidence="2 4">Belongs to the RPF2 family.</text>
</comment>
<dbReference type="Proteomes" id="UP001472866">
    <property type="component" value="Chromosome 16"/>
</dbReference>
<dbReference type="PROSITE" id="PS50833">
    <property type="entry name" value="BRIX"/>
    <property type="match status" value="1"/>
</dbReference>
<keyword evidence="7" id="KW-1185">Reference proteome</keyword>
<dbReference type="GO" id="GO:0000027">
    <property type="term" value="P:ribosomal large subunit assembly"/>
    <property type="evidence" value="ECO:0007669"/>
    <property type="project" value="InterPro"/>
</dbReference>
<evidence type="ECO:0000256" key="2">
    <source>
        <dbReference type="ARBA" id="ARBA00010782"/>
    </source>
</evidence>
<dbReference type="PANTHER" id="PTHR12728">
    <property type="entry name" value="BRIX DOMAIN CONTAINING PROTEIN"/>
    <property type="match status" value="1"/>
</dbReference>
<evidence type="ECO:0000313" key="6">
    <source>
        <dbReference type="EMBL" id="WZN66788.1"/>
    </source>
</evidence>
<sequence>MAKKGKDPRLGVTRTTKFEAKTKKGKRFLESRAAQQVEYVKRLLLLYGRKTSQTVKDVLVELKHMRDRMECTHLTRKNEKIVPFEIGGETSLEFLCGKTHSGCFVVGSHSKKRPNNLIFGRVYDEKVYDLLEMGVENFRKAVASEAKQVFSPKPCFAFAGEEFENDADFKQLKSVLLDSFRGRVVESINLKGVDRVIMCTPAPSSGQGEVAKKRVLLRHYAIKLKKSGTRVPRVELLDIGPSMDLCFRRSRAAPVDVEKEAVKKVDEAIKRKKVKNVSDDVMDGTVGRIWLKPQDINAVPLKKPKGKKSRPVDA</sequence>
<keyword evidence="3 4" id="KW-0539">Nucleus</keyword>
<dbReference type="InterPro" id="IPR007109">
    <property type="entry name" value="Brix"/>
</dbReference>
<accession>A0AAX4PKH1</accession>
<evidence type="ECO:0000256" key="1">
    <source>
        <dbReference type="ARBA" id="ARBA00004604"/>
    </source>
</evidence>
<reference evidence="6 7" key="1">
    <citation type="submission" date="2024-03" db="EMBL/GenBank/DDBJ databases">
        <title>Complete genome sequence of the green alga Chloropicon roscoffensis RCC1871.</title>
        <authorList>
            <person name="Lemieux C."/>
            <person name="Pombert J.-F."/>
            <person name="Otis C."/>
            <person name="Turmel M."/>
        </authorList>
    </citation>
    <scope>NUCLEOTIDE SEQUENCE [LARGE SCALE GENOMIC DNA]</scope>
    <source>
        <strain evidence="6 7">RCC1871</strain>
    </source>
</reference>
<dbReference type="GO" id="GO:0005730">
    <property type="term" value="C:nucleolus"/>
    <property type="evidence" value="ECO:0007669"/>
    <property type="project" value="UniProtKB-SubCell"/>
</dbReference>
<evidence type="ECO:0000256" key="4">
    <source>
        <dbReference type="RuleBase" id="RU367086"/>
    </source>
</evidence>
<dbReference type="AlphaFoldDB" id="A0AAX4PKH1"/>
<dbReference type="GO" id="GO:0000463">
    <property type="term" value="P:maturation of LSU-rRNA from tricistronic rRNA transcript (SSU-rRNA, 5.8S rRNA, LSU-rRNA)"/>
    <property type="evidence" value="ECO:0007669"/>
    <property type="project" value="TreeGrafter"/>
</dbReference>
<gene>
    <name evidence="6" type="ORF">HKI87_16g83580</name>
</gene>
<dbReference type="SMART" id="SM00879">
    <property type="entry name" value="Brix"/>
    <property type="match status" value="1"/>
</dbReference>